<dbReference type="EMBL" id="JBITYG010000002">
    <property type="protein sequence ID" value="MFI9100909.1"/>
    <property type="molecule type" value="Genomic_DNA"/>
</dbReference>
<feature type="compositionally biased region" description="Low complexity" evidence="1">
    <location>
        <begin position="73"/>
        <end position="97"/>
    </location>
</feature>
<dbReference type="RefSeq" id="WP_399646676.1">
    <property type="nucleotide sequence ID" value="NZ_JBITYG010000002.1"/>
</dbReference>
<accession>A0ABW8C3A3</accession>
<sequence>MNDPTSPEESGLKAVFERLSEESEVGRVPLGAIVTTGRRQRRTRRTLLGLTTAVAVATVLGGGGWLAAQANSAGSTATPMSPPAATTSKAPTTPRPSVATTKPPRAPNDPPFPIYRTFPEHSGKIAGVPWKLGLVHAGGGTSCTAVVAATGPDTGTAGMFGCDQQPANSGGGVSTTDYMIDAPSGHGSVGWVIIGQVSANVKSVDCVWKGVHYSSPAFRLPGLTQTYFALGLPGAPGTDHSSEIKLRDAQGNEIGTAPF</sequence>
<evidence type="ECO:0000256" key="2">
    <source>
        <dbReference type="SAM" id="Phobius"/>
    </source>
</evidence>
<protein>
    <submittedName>
        <fullName evidence="3">Uncharacterized protein</fullName>
    </submittedName>
</protein>
<evidence type="ECO:0000313" key="4">
    <source>
        <dbReference type="Proteomes" id="UP001614394"/>
    </source>
</evidence>
<keyword evidence="4" id="KW-1185">Reference proteome</keyword>
<organism evidence="3 4">
    <name type="scientific">Streptomyces fildesensis</name>
    <dbReference type="NCBI Taxonomy" id="375757"/>
    <lineage>
        <taxon>Bacteria</taxon>
        <taxon>Bacillati</taxon>
        <taxon>Actinomycetota</taxon>
        <taxon>Actinomycetes</taxon>
        <taxon>Kitasatosporales</taxon>
        <taxon>Streptomycetaceae</taxon>
        <taxon>Streptomyces</taxon>
    </lineage>
</organism>
<keyword evidence="2" id="KW-0472">Membrane</keyword>
<evidence type="ECO:0000256" key="1">
    <source>
        <dbReference type="SAM" id="MobiDB-lite"/>
    </source>
</evidence>
<dbReference type="Proteomes" id="UP001614394">
    <property type="component" value="Unassembled WGS sequence"/>
</dbReference>
<feature type="transmembrane region" description="Helical" evidence="2">
    <location>
        <begin position="47"/>
        <end position="68"/>
    </location>
</feature>
<proteinExistence type="predicted"/>
<keyword evidence="2" id="KW-0812">Transmembrane</keyword>
<gene>
    <name evidence="3" type="ORF">ACIGXA_10300</name>
</gene>
<dbReference type="PROSITE" id="PS51318">
    <property type="entry name" value="TAT"/>
    <property type="match status" value="1"/>
</dbReference>
<dbReference type="InterPro" id="IPR006311">
    <property type="entry name" value="TAT_signal"/>
</dbReference>
<evidence type="ECO:0000313" key="3">
    <source>
        <dbReference type="EMBL" id="MFI9100909.1"/>
    </source>
</evidence>
<keyword evidence="2" id="KW-1133">Transmembrane helix</keyword>
<reference evidence="3 4" key="1">
    <citation type="submission" date="2024-10" db="EMBL/GenBank/DDBJ databases">
        <title>The Natural Products Discovery Center: Release of the First 8490 Sequenced Strains for Exploring Actinobacteria Biosynthetic Diversity.</title>
        <authorList>
            <person name="Kalkreuter E."/>
            <person name="Kautsar S.A."/>
            <person name="Yang D."/>
            <person name="Bader C.D."/>
            <person name="Teijaro C.N."/>
            <person name="Fluegel L."/>
            <person name="Davis C.M."/>
            <person name="Simpson J.R."/>
            <person name="Lauterbach L."/>
            <person name="Steele A.D."/>
            <person name="Gui C."/>
            <person name="Meng S."/>
            <person name="Li G."/>
            <person name="Viehrig K."/>
            <person name="Ye F."/>
            <person name="Su P."/>
            <person name="Kiefer A.F."/>
            <person name="Nichols A."/>
            <person name="Cepeda A.J."/>
            <person name="Yan W."/>
            <person name="Fan B."/>
            <person name="Jiang Y."/>
            <person name="Adhikari A."/>
            <person name="Zheng C.-J."/>
            <person name="Schuster L."/>
            <person name="Cowan T.M."/>
            <person name="Smanski M.J."/>
            <person name="Chevrette M.G."/>
            <person name="De Carvalho L.P.S."/>
            <person name="Shen B."/>
        </authorList>
    </citation>
    <scope>NUCLEOTIDE SEQUENCE [LARGE SCALE GENOMIC DNA]</scope>
    <source>
        <strain evidence="3 4">NPDC053399</strain>
    </source>
</reference>
<comment type="caution">
    <text evidence="3">The sequence shown here is derived from an EMBL/GenBank/DDBJ whole genome shotgun (WGS) entry which is preliminary data.</text>
</comment>
<name>A0ABW8C3A3_9ACTN</name>
<feature type="region of interest" description="Disordered" evidence="1">
    <location>
        <begin position="73"/>
        <end position="110"/>
    </location>
</feature>